<dbReference type="NCBIfam" id="NF012200">
    <property type="entry name" value="choice_anch_D"/>
    <property type="match status" value="3"/>
</dbReference>
<feature type="domain" description="Laminin G" evidence="9">
    <location>
        <begin position="1288"/>
        <end position="1414"/>
    </location>
</feature>
<keyword evidence="12" id="KW-1185">Reference proteome</keyword>
<evidence type="ECO:0000313" key="12">
    <source>
        <dbReference type="Proteomes" id="UP001500027"/>
    </source>
</evidence>
<dbReference type="Pfam" id="PF26628">
    <property type="entry name" value="DUF8202"/>
    <property type="match status" value="1"/>
</dbReference>
<dbReference type="InterPro" id="IPR053879">
    <property type="entry name" value="HYDIN_VesB_CFA65-like_Ig"/>
</dbReference>
<evidence type="ECO:0008006" key="13">
    <source>
        <dbReference type="Google" id="ProtNLM"/>
    </source>
</evidence>
<dbReference type="Pfam" id="PF22544">
    <property type="entry name" value="HYDIN_VesB_CFA65-like_Ig"/>
    <property type="match status" value="1"/>
</dbReference>
<dbReference type="InterPro" id="IPR013783">
    <property type="entry name" value="Ig-like_fold"/>
</dbReference>
<evidence type="ECO:0000256" key="2">
    <source>
        <dbReference type="ARBA" id="ARBA00004496"/>
    </source>
</evidence>
<feature type="domain" description="LamG-like jellyroll fold" evidence="10">
    <location>
        <begin position="1288"/>
        <end position="1419"/>
    </location>
</feature>
<dbReference type="NCBIfam" id="TIGR04183">
    <property type="entry name" value="Por_Secre_tail"/>
    <property type="match status" value="1"/>
</dbReference>
<evidence type="ECO:0000256" key="5">
    <source>
        <dbReference type="ARBA" id="ARBA00023069"/>
    </source>
</evidence>
<dbReference type="CDD" id="cd00110">
    <property type="entry name" value="LamG"/>
    <property type="match status" value="1"/>
</dbReference>
<dbReference type="Gene3D" id="2.60.120.260">
    <property type="entry name" value="Galactose-binding domain-like"/>
    <property type="match status" value="1"/>
</dbReference>
<dbReference type="PROSITE" id="PS50194">
    <property type="entry name" value="FILAMIN_REPEAT"/>
    <property type="match status" value="1"/>
</dbReference>
<dbReference type="InterPro" id="IPR017868">
    <property type="entry name" value="Filamin/ABP280_repeat-like"/>
</dbReference>
<dbReference type="InterPro" id="IPR006558">
    <property type="entry name" value="LamG-like"/>
</dbReference>
<name>A0ABP8EEX6_9FLAO</name>
<dbReference type="Gene3D" id="2.60.40.10">
    <property type="entry name" value="Immunoglobulins"/>
    <property type="match status" value="3"/>
</dbReference>
<dbReference type="EMBL" id="BAABAV010000006">
    <property type="protein sequence ID" value="GAA4270708.1"/>
    <property type="molecule type" value="Genomic_DNA"/>
</dbReference>
<dbReference type="Pfam" id="PF13385">
    <property type="entry name" value="Laminin_G_3"/>
    <property type="match status" value="1"/>
</dbReference>
<dbReference type="InterPro" id="IPR001791">
    <property type="entry name" value="Laminin_G"/>
</dbReference>
<accession>A0ABP8EEX6</accession>
<dbReference type="InterPro" id="IPR058515">
    <property type="entry name" value="DUF8202"/>
</dbReference>
<comment type="subcellular location">
    <subcellularLocation>
        <location evidence="1">Cell projection</location>
        <location evidence="1">Cilium</location>
    </subcellularLocation>
    <subcellularLocation>
        <location evidence="2">Cytoplasm</location>
    </subcellularLocation>
</comment>
<comment type="caution">
    <text evidence="11">The sequence shown here is derived from an EMBL/GenBank/DDBJ whole genome shotgun (WGS) entry which is preliminary data.</text>
</comment>
<dbReference type="RefSeq" id="WP_139003087.1">
    <property type="nucleotide sequence ID" value="NZ_BAABAV010000006.1"/>
</dbReference>
<sequence length="2157" mass="233402">MKKITYVITFLLLCAFNLKGNSQTTINYENFETGSFPFTIWNSGGIDCFLDTGSVLSGSNSSNLQDNSNGTVSTMFTNNIDLTSYGSIDITYDFRTTGFGTNHDFFIEFSDDGGANWNTVIANLVVGTDFNNDTTYTNQTISLSPGGGVSFTTTSRIRFRCSANNDDDDLWVDEITITGYSPAPEIDIQGNGTSITSGDTTPDVADDTDFGQIDIAVGTVVNTFTIINTGALDLNLTGTSPTYVTITGADAADFSLTANPTTPITSGGGSTTFNITFDPTTCGIKNATVSIANDDSDENPYTFDIQGEGTASVTGSQNINVQGNAIDIADDDTTPDLADDTDFGLHNVGFPEIHTFVIQNTHTGGSPSSNQLNITSITVSGAHAADFTVTSSITTIDRDSFDSFTITFTPSALGLRTATVTIVNNSSVCSEQPYVFDIHGTGTPPSPEIDVFDDANNPISDGSTDSPAALNQTSFGSTDSLSPISTEYTIENNGSLVLNISSITSDNTDFAITIAPSSTVASSGSTTFTVTFTPSSVGIITGTITIANDDSDENPYTFTVQGEGTAAPPEYTAYYENFDADNGGWTAVTSTGDSWLWTNAFPATAIEIAEGGFWRCSNYDNYLSNVNIVVESPQLDFTGIDNIRLSLDVKYKTESGNDGMRILYSVAGGAYTPLGASGSGTNWYEGNVNALSADGWSNNSHPTNTAFTHNKFIRASLTLSDATFANQSNVRFRIEFSSNGSGTDDGVAFDNFRIEADPSTPLSDSAVAPANITSNLRLWLKANQGIAATDGTALTNWEDQAYVTTLDKEDAIAAASLAPIYRDNGTRNMNYNPVLDFDNNNVEYMNGKGGFYSTEYFAVFRSDDVVDTQTGSFSPGRQFAVGGRYSDDNFHEDPSGLGMGSTSARFTDEILSHNVNSFPNGSSAPNDNSYGRAYTTNTETYQNHVLIVNVKSNPARTSTEIYKNGKRVDNATGTAGNGADLNFKEFSNTPLLVGTGRSGLAGRTTSQMNGMLTEIISYTSPNSALNQQKIQSYLGVKYGVTLQNSASTATTYRLNDVDYIDSQGAVIWDTSVNNGHNYDVAGIGRDDASLLDQRQSRSQNDESDIDGPTTGFLTMSLTSTYATNKENIANTTALSDRQFLMWGNNNADINGSAINVTVDMSEDIVGVKPTTNVSFTAIPRIWKVVENGNAGDIPAVEVSIPVSAVRTAAPPDGRYLMFISATGVFDPTADYRVMTESGGNLYAQYDFDNTEYITFGWAPEETFERSIFFDPANGHYVDVEDNLDLTPANFTISAWIKRETNSLNKSIVSKRDAAYTEGYDLKINATGHVEMSWQNGGTQTIVSDVVIPENEWHQVAVIYDGSTANLYIDGVLEKTETLAPPVNTSQSFFIAAAGKLTPGAYFHGNIDEVRVWDTALTVDQLRYIMNQEITDNSLNVGPGYFISRLVNPTKDETSTIPWSSLAGYYPMSTYTYTNTKDESGKGNQGALKNLKTVDWQTAPLPYISAQDGDWNTNASWTNGDVQTIPGATALADNTVTVDWNIVRTAHIITMDNSSLPAGNNGNRSVLGLFVDSNELTLTGDNSSGTGNGLTVTHYLKMDGNIDLEGESQLIQSEDSDLDVTSSGTIEKDQQGTRDLYTYNYWSSPTGISNTASNNNSYTVPDMLSDGLVSSNPLPLTFSTSGYNGAPGVANSTGATIADYWIWKYANRLGNTYSEWQHMRSTGTLLAGEGFTMKGVADTGGVITQEQNYVFNGKPNNGDITLTMADENQYLVGNPYPSAIDADEFIKDNIADGLGRNSVNVINGVLYFWDHFASSSHILKEYEGGYATYTLMGGAPAINNDSRISATGEVGTKIPFQYIPVGQGFFVSALEDTDIAGETNDPNITSSVDGGTILFKNSQRIFQKESSGTSFFLKSSNKESKSTSIKSNEDTREKIRLMFDSPKGYHRHLLVGVDENTTNGFDLGFDGPLTETNVEDMYWNIGNNGKLVIQAVNNFDNQQVLPLGIKTSIDGISIIKIEGLENIDSSKDIFLYDKDLDIYQNLKESNYEVFLNAGEHLGRFELTFEAFESPSLGTEDIENKKLNTFFSNEKRSFIVHNPNLKDIESLEIYNILGQSIHKFDNIENENYLEFKTKKVIPGTYIIKVKMIDSTLSKKVLIK</sequence>
<evidence type="ECO:0000256" key="6">
    <source>
        <dbReference type="ARBA" id="ARBA00023157"/>
    </source>
</evidence>
<keyword evidence="3" id="KW-0963">Cytoplasm</keyword>
<dbReference type="SUPFAM" id="SSF49899">
    <property type="entry name" value="Concanavalin A-like lectins/glucanases"/>
    <property type="match status" value="1"/>
</dbReference>
<evidence type="ECO:0000256" key="1">
    <source>
        <dbReference type="ARBA" id="ARBA00004138"/>
    </source>
</evidence>
<dbReference type="SMART" id="SM00560">
    <property type="entry name" value="LamGL"/>
    <property type="match status" value="1"/>
</dbReference>
<evidence type="ECO:0000256" key="8">
    <source>
        <dbReference type="SAM" id="SignalP"/>
    </source>
</evidence>
<keyword evidence="7" id="KW-0966">Cell projection</keyword>
<dbReference type="Gene3D" id="2.60.120.200">
    <property type="match status" value="1"/>
</dbReference>
<gene>
    <name evidence="11" type="ORF">GCM10022257_28110</name>
</gene>
<keyword evidence="4 8" id="KW-0732">Signal</keyword>
<evidence type="ECO:0000256" key="4">
    <source>
        <dbReference type="ARBA" id="ARBA00022729"/>
    </source>
</evidence>
<protein>
    <recommendedName>
        <fullName evidence="13">Choice-of-anchor D domain-containing protein</fullName>
    </recommendedName>
</protein>
<reference evidence="12" key="1">
    <citation type="journal article" date="2019" name="Int. J. Syst. Evol. Microbiol.">
        <title>The Global Catalogue of Microorganisms (GCM) 10K type strain sequencing project: providing services to taxonomists for standard genome sequencing and annotation.</title>
        <authorList>
            <consortium name="The Broad Institute Genomics Platform"/>
            <consortium name="The Broad Institute Genome Sequencing Center for Infectious Disease"/>
            <person name="Wu L."/>
            <person name="Ma J."/>
        </authorList>
    </citation>
    <scope>NUCLEOTIDE SEQUENCE [LARGE SCALE GENOMIC DNA]</scope>
    <source>
        <strain evidence="12">JCM 17452</strain>
    </source>
</reference>
<dbReference type="InterPro" id="IPR013320">
    <property type="entry name" value="ConA-like_dom_sf"/>
</dbReference>
<feature type="chain" id="PRO_5045865317" description="Choice-of-anchor D domain-containing protein" evidence="8">
    <location>
        <begin position="21"/>
        <end position="2157"/>
    </location>
</feature>
<dbReference type="Proteomes" id="UP001500027">
    <property type="component" value="Unassembled WGS sequence"/>
</dbReference>
<feature type="signal peptide" evidence="8">
    <location>
        <begin position="1"/>
        <end position="20"/>
    </location>
</feature>
<dbReference type="SMART" id="SM00282">
    <property type="entry name" value="LamG"/>
    <property type="match status" value="1"/>
</dbReference>
<evidence type="ECO:0000259" key="9">
    <source>
        <dbReference type="SMART" id="SM00282"/>
    </source>
</evidence>
<dbReference type="InterPro" id="IPR026444">
    <property type="entry name" value="Secre_tail"/>
</dbReference>
<evidence type="ECO:0000256" key="7">
    <source>
        <dbReference type="ARBA" id="ARBA00023273"/>
    </source>
</evidence>
<evidence type="ECO:0000256" key="3">
    <source>
        <dbReference type="ARBA" id="ARBA00022490"/>
    </source>
</evidence>
<evidence type="ECO:0000313" key="11">
    <source>
        <dbReference type="EMBL" id="GAA4270708.1"/>
    </source>
</evidence>
<evidence type="ECO:0000259" key="10">
    <source>
        <dbReference type="SMART" id="SM00560"/>
    </source>
</evidence>
<organism evidence="11 12">
    <name type="scientific">Hyunsoonleella aestuarii</name>
    <dbReference type="NCBI Taxonomy" id="912802"/>
    <lineage>
        <taxon>Bacteria</taxon>
        <taxon>Pseudomonadati</taxon>
        <taxon>Bacteroidota</taxon>
        <taxon>Flavobacteriia</taxon>
        <taxon>Flavobacteriales</taxon>
        <taxon>Flavobacteriaceae</taxon>
    </lineage>
</organism>
<proteinExistence type="predicted"/>
<keyword evidence="6" id="KW-1015">Disulfide bond</keyword>
<keyword evidence="5" id="KW-0969">Cilium</keyword>